<dbReference type="InterPro" id="IPR036388">
    <property type="entry name" value="WH-like_DNA-bd_sf"/>
</dbReference>
<sequence>MNENWYTLAIAVLYEKPCTIEQAFELYNKGNVVKKSPKSRSKEDIEDILKLRKSLSLQEIADIYCLSKSTVCRIIRKFKQKKSCYNSSITKHLS</sequence>
<organism evidence="1 2">
    <name type="scientific">Clostridium niameyense</name>
    <dbReference type="NCBI Taxonomy" id="1622073"/>
    <lineage>
        <taxon>Bacteria</taxon>
        <taxon>Bacillati</taxon>
        <taxon>Bacillota</taxon>
        <taxon>Clostridia</taxon>
        <taxon>Eubacteriales</taxon>
        <taxon>Clostridiaceae</taxon>
        <taxon>Clostridium</taxon>
    </lineage>
</organism>
<reference evidence="1 2" key="1">
    <citation type="submission" date="2019-04" db="EMBL/GenBank/DDBJ databases">
        <title>Genome sequencing of Clostridium botulinum Groups I-IV and Clostridium butyricum.</title>
        <authorList>
            <person name="Brunt J."/>
            <person name="Van Vliet A.H.M."/>
            <person name="Stringer S.C."/>
            <person name="Carter A.T."/>
            <person name="Peck M.W."/>
        </authorList>
    </citation>
    <scope>NUCLEOTIDE SEQUENCE [LARGE SCALE GENOMIC DNA]</scope>
    <source>
        <strain evidence="1 2">IFR 18/094</strain>
    </source>
</reference>
<name>A0A6M0R8G5_9CLOT</name>
<evidence type="ECO:0000313" key="1">
    <source>
        <dbReference type="EMBL" id="NEZ46524.1"/>
    </source>
</evidence>
<evidence type="ECO:0000313" key="2">
    <source>
        <dbReference type="Proteomes" id="UP000473885"/>
    </source>
</evidence>
<dbReference type="EMBL" id="SXDP01000002">
    <property type="protein sequence ID" value="NEZ46524.1"/>
    <property type="molecule type" value="Genomic_DNA"/>
</dbReference>
<dbReference type="RefSeq" id="WP_163248754.1">
    <property type="nucleotide sequence ID" value="NZ_SXDP01000002.1"/>
</dbReference>
<protein>
    <submittedName>
        <fullName evidence="1">Helix-turn-helix domain-containing protein</fullName>
    </submittedName>
</protein>
<proteinExistence type="predicted"/>
<dbReference type="Proteomes" id="UP000473885">
    <property type="component" value="Unassembled WGS sequence"/>
</dbReference>
<comment type="caution">
    <text evidence="1">The sequence shown here is derived from an EMBL/GenBank/DDBJ whole genome shotgun (WGS) entry which is preliminary data.</text>
</comment>
<dbReference type="Pfam" id="PF13384">
    <property type="entry name" value="HTH_23"/>
    <property type="match status" value="1"/>
</dbReference>
<keyword evidence="2" id="KW-1185">Reference proteome</keyword>
<accession>A0A6M0R8G5</accession>
<dbReference type="AlphaFoldDB" id="A0A6M0R8G5"/>
<gene>
    <name evidence="1" type="ORF">FDF74_04750</name>
</gene>
<dbReference type="Gene3D" id="1.10.10.10">
    <property type="entry name" value="Winged helix-like DNA-binding domain superfamily/Winged helix DNA-binding domain"/>
    <property type="match status" value="1"/>
</dbReference>